<keyword evidence="11" id="KW-0560">Oxidoreductase</keyword>
<dbReference type="EC" id="1.14.11.2" evidence="4"/>
<organism evidence="17">
    <name type="scientific">Lotus japonicus</name>
    <name type="common">Lotus corniculatus var. japonicus</name>
    <dbReference type="NCBI Taxonomy" id="34305"/>
    <lineage>
        <taxon>Eukaryota</taxon>
        <taxon>Viridiplantae</taxon>
        <taxon>Streptophyta</taxon>
        <taxon>Embryophyta</taxon>
        <taxon>Tracheophyta</taxon>
        <taxon>Spermatophyta</taxon>
        <taxon>Magnoliopsida</taxon>
        <taxon>eudicotyledons</taxon>
        <taxon>Gunneridae</taxon>
        <taxon>Pentapetalae</taxon>
        <taxon>rosids</taxon>
        <taxon>fabids</taxon>
        <taxon>Fabales</taxon>
        <taxon>Fabaceae</taxon>
        <taxon>Papilionoideae</taxon>
        <taxon>50 kb inversion clade</taxon>
        <taxon>NPAAA clade</taxon>
        <taxon>Hologalegina</taxon>
        <taxon>robinioid clade</taxon>
        <taxon>Loteae</taxon>
        <taxon>Lotus</taxon>
    </lineage>
</organism>
<accession>I3T7L3</accession>
<evidence type="ECO:0000256" key="9">
    <source>
        <dbReference type="ARBA" id="ARBA00022968"/>
    </source>
</evidence>
<dbReference type="Gene3D" id="1.10.10.1940">
    <property type="match status" value="1"/>
</dbReference>
<dbReference type="InterPro" id="IPR003582">
    <property type="entry name" value="ShKT_dom"/>
</dbReference>
<sequence>MDIPSIENGESIQILHYENGRKYEPHYDYFHDRANQFMGGHRIATVLMYLSDVGKGGETIFPNAESKLSQPKDESWSECAHKGYAVKPRKGDALLFFSLHLNATTDSNSLHGSCPVIEGEKWSATKWIHVSDFEKAIKQDDNGDCTDENENCSRWAKLGECVKNPLYMIGGKGVKGYCMKSCNVCSS</sequence>
<evidence type="ECO:0000256" key="12">
    <source>
        <dbReference type="ARBA" id="ARBA00023004"/>
    </source>
</evidence>
<keyword evidence="10" id="KW-1133">Transmembrane helix</keyword>
<feature type="domain" description="ShKT" evidence="16">
    <location>
        <begin position="145"/>
        <end position="185"/>
    </location>
</feature>
<protein>
    <recommendedName>
        <fullName evidence="4">procollagen-proline 4-dioxygenase</fullName>
        <ecNumber evidence="4">1.14.11.2</ecNumber>
    </recommendedName>
</protein>
<dbReference type="EMBL" id="BT148711">
    <property type="protein sequence ID" value="AFK48505.1"/>
    <property type="molecule type" value="mRNA"/>
</dbReference>
<dbReference type="GO" id="GO:0005789">
    <property type="term" value="C:endoplasmic reticulum membrane"/>
    <property type="evidence" value="ECO:0007669"/>
    <property type="project" value="UniProtKB-SubCell"/>
</dbReference>
<dbReference type="GO" id="GO:0005506">
    <property type="term" value="F:iron ion binding"/>
    <property type="evidence" value="ECO:0007669"/>
    <property type="project" value="InterPro"/>
</dbReference>
<feature type="domain" description="Fe2OG dioxygenase" evidence="15">
    <location>
        <begin position="8"/>
        <end position="130"/>
    </location>
</feature>
<dbReference type="SMART" id="SM00254">
    <property type="entry name" value="ShKT"/>
    <property type="match status" value="1"/>
</dbReference>
<reference evidence="17" key="1">
    <citation type="submission" date="2012-05" db="EMBL/GenBank/DDBJ databases">
        <authorList>
            <person name="Krishnakumar V."/>
            <person name="Cheung F."/>
            <person name="Xiao Y."/>
            <person name="Chan A."/>
            <person name="Moskal W.A."/>
            <person name="Town C.D."/>
        </authorList>
    </citation>
    <scope>NUCLEOTIDE SEQUENCE</scope>
</reference>
<keyword evidence="5" id="KW-0812">Transmembrane</keyword>
<keyword evidence="6" id="KW-0479">Metal-binding</keyword>
<comment type="subcellular location">
    <subcellularLocation>
        <location evidence="2">Endoplasmic reticulum membrane</location>
        <topology evidence="2">Single-pass type II membrane protein</topology>
    </subcellularLocation>
</comment>
<evidence type="ECO:0000259" key="15">
    <source>
        <dbReference type="PROSITE" id="PS51471"/>
    </source>
</evidence>
<comment type="catalytic activity">
    <reaction evidence="14">
        <text>L-prolyl-[collagen] + 2-oxoglutarate + O2 = trans-4-hydroxy-L-prolyl-[collagen] + succinate + CO2</text>
        <dbReference type="Rhea" id="RHEA:18945"/>
        <dbReference type="Rhea" id="RHEA-COMP:11676"/>
        <dbReference type="Rhea" id="RHEA-COMP:11680"/>
        <dbReference type="ChEBI" id="CHEBI:15379"/>
        <dbReference type="ChEBI" id="CHEBI:16526"/>
        <dbReference type="ChEBI" id="CHEBI:16810"/>
        <dbReference type="ChEBI" id="CHEBI:30031"/>
        <dbReference type="ChEBI" id="CHEBI:50342"/>
        <dbReference type="ChEBI" id="CHEBI:61965"/>
        <dbReference type="EC" id="1.14.11.2"/>
    </reaction>
</comment>
<evidence type="ECO:0000313" key="17">
    <source>
        <dbReference type="EMBL" id="AFK48505.1"/>
    </source>
</evidence>
<dbReference type="Gene3D" id="2.60.120.620">
    <property type="entry name" value="q2cbj1_9rhob like domain"/>
    <property type="match status" value="1"/>
</dbReference>
<dbReference type="InterPro" id="IPR005123">
    <property type="entry name" value="Oxoglu/Fe-dep_dioxygenase_dom"/>
</dbReference>
<evidence type="ECO:0000256" key="10">
    <source>
        <dbReference type="ARBA" id="ARBA00022989"/>
    </source>
</evidence>
<dbReference type="InterPro" id="IPR044862">
    <property type="entry name" value="Pro_4_hyd_alph_FE2OG_OXY"/>
</dbReference>
<comment type="cofactor">
    <cofactor evidence="1">
        <name>L-ascorbate</name>
        <dbReference type="ChEBI" id="CHEBI:38290"/>
    </cofactor>
</comment>
<proteinExistence type="evidence at transcript level"/>
<evidence type="ECO:0000256" key="8">
    <source>
        <dbReference type="ARBA" id="ARBA00022964"/>
    </source>
</evidence>
<dbReference type="InterPro" id="IPR006620">
    <property type="entry name" value="Pro_4_hyd_alph"/>
</dbReference>
<evidence type="ECO:0000256" key="6">
    <source>
        <dbReference type="ARBA" id="ARBA00022723"/>
    </source>
</evidence>
<dbReference type="PROSITE" id="PS51471">
    <property type="entry name" value="FE2OG_OXY"/>
    <property type="match status" value="1"/>
</dbReference>
<evidence type="ECO:0000256" key="3">
    <source>
        <dbReference type="ARBA" id="ARBA00006511"/>
    </source>
</evidence>
<keyword evidence="12" id="KW-0408">Iron</keyword>
<name>I3T7L3_LOTJA</name>
<keyword evidence="8" id="KW-0223">Dioxygenase</keyword>
<dbReference type="SMART" id="SM00702">
    <property type="entry name" value="P4Hc"/>
    <property type="match status" value="1"/>
</dbReference>
<dbReference type="PANTHER" id="PTHR10869:SF238">
    <property type="entry name" value="PROLYL 4-HYDROXYLASE 6-RELATED"/>
    <property type="match status" value="1"/>
</dbReference>
<keyword evidence="9" id="KW-0735">Signal-anchor</keyword>
<dbReference type="PROSITE" id="PS51670">
    <property type="entry name" value="SHKT"/>
    <property type="match status" value="1"/>
</dbReference>
<comment type="similarity">
    <text evidence="3">Belongs to the P4HA family.</text>
</comment>
<dbReference type="GO" id="GO:0031418">
    <property type="term" value="F:L-ascorbic acid binding"/>
    <property type="evidence" value="ECO:0007669"/>
    <property type="project" value="InterPro"/>
</dbReference>
<evidence type="ECO:0000256" key="13">
    <source>
        <dbReference type="ARBA" id="ARBA00023136"/>
    </source>
</evidence>
<dbReference type="Pfam" id="PF13640">
    <property type="entry name" value="2OG-FeII_Oxy_3"/>
    <property type="match status" value="1"/>
</dbReference>
<evidence type="ECO:0000259" key="16">
    <source>
        <dbReference type="PROSITE" id="PS51670"/>
    </source>
</evidence>
<keyword evidence="13" id="KW-0472">Membrane</keyword>
<keyword evidence="7" id="KW-0256">Endoplasmic reticulum</keyword>
<evidence type="ECO:0000256" key="14">
    <source>
        <dbReference type="ARBA" id="ARBA00049169"/>
    </source>
</evidence>
<dbReference type="GO" id="GO:0004656">
    <property type="term" value="F:procollagen-proline 4-dioxygenase activity"/>
    <property type="evidence" value="ECO:0007669"/>
    <property type="project" value="UniProtKB-EC"/>
</dbReference>
<evidence type="ECO:0000256" key="11">
    <source>
        <dbReference type="ARBA" id="ARBA00023002"/>
    </source>
</evidence>
<dbReference type="PANTHER" id="PTHR10869">
    <property type="entry name" value="PROLYL 4-HYDROXYLASE ALPHA SUBUNIT"/>
    <property type="match status" value="1"/>
</dbReference>
<evidence type="ECO:0000256" key="5">
    <source>
        <dbReference type="ARBA" id="ARBA00022692"/>
    </source>
</evidence>
<dbReference type="InterPro" id="IPR045054">
    <property type="entry name" value="P4HA-like"/>
</dbReference>
<evidence type="ECO:0000256" key="7">
    <source>
        <dbReference type="ARBA" id="ARBA00022824"/>
    </source>
</evidence>
<evidence type="ECO:0000256" key="4">
    <source>
        <dbReference type="ARBA" id="ARBA00012269"/>
    </source>
</evidence>
<evidence type="ECO:0000256" key="1">
    <source>
        <dbReference type="ARBA" id="ARBA00001961"/>
    </source>
</evidence>
<evidence type="ECO:0000256" key="2">
    <source>
        <dbReference type="ARBA" id="ARBA00004648"/>
    </source>
</evidence>
<dbReference type="AlphaFoldDB" id="I3T7L3"/>